<dbReference type="NCBIfam" id="NF033206">
    <property type="entry name" value="ScyE_fam"/>
    <property type="match status" value="1"/>
</dbReference>
<dbReference type="EMBL" id="RSCK01000063">
    <property type="protein sequence ID" value="RUT06963.1"/>
    <property type="molecule type" value="Genomic_DNA"/>
</dbReference>
<reference evidence="2 3" key="1">
    <citation type="journal article" date="2019" name="Genome Biol. Evol.">
        <title>Day and night: Metabolic profiles and evolutionary relationships of six axenic non-marine cyanobacteria.</title>
        <authorList>
            <person name="Will S.E."/>
            <person name="Henke P."/>
            <person name="Boedeker C."/>
            <person name="Huang S."/>
            <person name="Brinkmann H."/>
            <person name="Rohde M."/>
            <person name="Jarek M."/>
            <person name="Friedl T."/>
            <person name="Seufert S."/>
            <person name="Schumacher M."/>
            <person name="Overmann J."/>
            <person name="Neumann-Schaal M."/>
            <person name="Petersen J."/>
        </authorList>
    </citation>
    <scope>NUCLEOTIDE SEQUENCE [LARGE SCALE GENOMIC DNA]</scope>
    <source>
        <strain evidence="2 3">SAG 39.79</strain>
    </source>
</reference>
<dbReference type="InterPro" id="IPR048031">
    <property type="entry name" value="ScyD/ScyE-like"/>
</dbReference>
<sequence>MLKQLSVALVGAALMSVGIAPAVQAEKFQIEVLANGLDSPRGLTFGPDGALYVTEAGRGGDGACIPSPSQPGAELCYGASSALTRIKDGKSERIVTGLPSVALPDGSDASGAHDIAFDATGKPYILFGLAGNPGDRENLLGIPDFGQLFAFDTLNTNAARRPIADLAAYEGANNPDSGDVISNPYAFLIKDNTAYVVDAGANDLLRVGLDRSELAVQTVFSTRLVPNPSGGADLPMQAVPTSIAIGPDRALYVGQLTGAPFPKEGARIYRIDSNDRPQIYADGFTNIIDLAFDSTGNLYVLEYAANSLASGDTTGALIRIAPDGTRTTIATSELISPTALALDSDGRIYISNNGFNAGKGQILRLVPQDNSVSEPNSTSSR</sequence>
<comment type="caution">
    <text evidence="2">The sequence shown here is derived from an EMBL/GenBank/DDBJ whole genome shotgun (WGS) entry which is preliminary data.</text>
</comment>
<proteinExistence type="predicted"/>
<dbReference type="RefSeq" id="WP_106169235.1">
    <property type="nucleotide sequence ID" value="NZ_JAVKZF010000004.1"/>
</dbReference>
<dbReference type="AlphaFoldDB" id="A0AB37UDG4"/>
<dbReference type="SUPFAM" id="SSF101898">
    <property type="entry name" value="NHL repeat"/>
    <property type="match status" value="1"/>
</dbReference>
<feature type="chain" id="PRO_5044215609" description="ScyD/ScyE family protein" evidence="1">
    <location>
        <begin position="23"/>
        <end position="381"/>
    </location>
</feature>
<name>A0AB37UDG4_9CYAN</name>
<evidence type="ECO:0000313" key="3">
    <source>
        <dbReference type="Proteomes" id="UP000282574"/>
    </source>
</evidence>
<gene>
    <name evidence="2" type="ORF">DSM107010_51340</name>
</gene>
<evidence type="ECO:0000313" key="2">
    <source>
        <dbReference type="EMBL" id="RUT06963.1"/>
    </source>
</evidence>
<dbReference type="Gene3D" id="2.120.10.30">
    <property type="entry name" value="TolB, C-terminal domain"/>
    <property type="match status" value="2"/>
</dbReference>
<evidence type="ECO:0000256" key="1">
    <source>
        <dbReference type="SAM" id="SignalP"/>
    </source>
</evidence>
<dbReference type="InterPro" id="IPR011042">
    <property type="entry name" value="6-blade_b-propeller_TolB-like"/>
</dbReference>
<evidence type="ECO:0008006" key="4">
    <source>
        <dbReference type="Google" id="ProtNLM"/>
    </source>
</evidence>
<accession>A0AB37UDG4</accession>
<organism evidence="2 3">
    <name type="scientific">Chroococcidiopsis cubana SAG 39.79</name>
    <dbReference type="NCBI Taxonomy" id="388085"/>
    <lineage>
        <taxon>Bacteria</taxon>
        <taxon>Bacillati</taxon>
        <taxon>Cyanobacteriota</taxon>
        <taxon>Cyanophyceae</taxon>
        <taxon>Chroococcidiopsidales</taxon>
        <taxon>Chroococcidiopsidaceae</taxon>
        <taxon>Chroococcidiopsis</taxon>
    </lineage>
</organism>
<dbReference type="Proteomes" id="UP000282574">
    <property type="component" value="Unassembled WGS sequence"/>
</dbReference>
<keyword evidence="1" id="KW-0732">Signal</keyword>
<keyword evidence="3" id="KW-1185">Reference proteome</keyword>
<protein>
    <recommendedName>
        <fullName evidence="4">ScyD/ScyE family protein</fullName>
    </recommendedName>
</protein>
<feature type="signal peptide" evidence="1">
    <location>
        <begin position="1"/>
        <end position="22"/>
    </location>
</feature>